<dbReference type="NCBIfam" id="NF001924">
    <property type="entry name" value="PRK00702.1"/>
    <property type="match status" value="1"/>
</dbReference>
<organism evidence="3 4">
    <name type="scientific">Halogeometricum rufum</name>
    <dbReference type="NCBI Taxonomy" id="553469"/>
    <lineage>
        <taxon>Archaea</taxon>
        <taxon>Methanobacteriati</taxon>
        <taxon>Methanobacteriota</taxon>
        <taxon>Stenosarchaea group</taxon>
        <taxon>Halobacteria</taxon>
        <taxon>Halobacteriales</taxon>
        <taxon>Haloferacaceae</taxon>
        <taxon>Halogeometricum</taxon>
    </lineage>
</organism>
<dbReference type="Gene3D" id="3.40.50.1360">
    <property type="match status" value="1"/>
</dbReference>
<keyword evidence="4" id="KW-1185">Reference proteome</keyword>
<dbReference type="Gene3D" id="3.30.70.260">
    <property type="match status" value="1"/>
</dbReference>
<dbReference type="InterPro" id="IPR037171">
    <property type="entry name" value="NagB/RpiA_transferase-like"/>
</dbReference>
<evidence type="ECO:0000313" key="3">
    <source>
        <dbReference type="EMBL" id="SFR66327.1"/>
    </source>
</evidence>
<dbReference type="SUPFAM" id="SSF75445">
    <property type="entry name" value="D-ribose-5-phosphate isomerase (RpiA), lid domain"/>
    <property type="match status" value="1"/>
</dbReference>
<dbReference type="GO" id="GO:0006014">
    <property type="term" value="P:D-ribose metabolic process"/>
    <property type="evidence" value="ECO:0007669"/>
    <property type="project" value="TreeGrafter"/>
</dbReference>
<proteinExistence type="predicted"/>
<dbReference type="NCBIfam" id="TIGR00021">
    <property type="entry name" value="rpiA"/>
    <property type="match status" value="1"/>
</dbReference>
<accession>A0A1I6IHS0</accession>
<dbReference type="PANTHER" id="PTHR11934:SF0">
    <property type="entry name" value="RIBOSE-5-PHOSPHATE ISOMERASE"/>
    <property type="match status" value="1"/>
</dbReference>
<dbReference type="CDD" id="cd01398">
    <property type="entry name" value="RPI_A"/>
    <property type="match status" value="1"/>
</dbReference>
<dbReference type="GO" id="GO:0009052">
    <property type="term" value="P:pentose-phosphate shunt, non-oxidative branch"/>
    <property type="evidence" value="ECO:0007669"/>
    <property type="project" value="InterPro"/>
</dbReference>
<name>A0A1I6IHS0_9EURY</name>
<dbReference type="EMBL" id="FOYT01000003">
    <property type="protein sequence ID" value="SFR66327.1"/>
    <property type="molecule type" value="Genomic_DNA"/>
</dbReference>
<sequence length="290" mass="31661">MAKQFVYDENGHDVSVWAETEDETVEKAREELDGADLSLDESEIRERIRVVPSPKRIKSDAEDVLMDKRRRGGIEAAEAVESGMDVGLGTGSTTAWAIAAIGWKLREGELEDVRGVATSLQSHDLARELGIPLTDVDEFDSLDVAIDGADQWDPEHPHVVKGGGASHAREKLIDSMADRLVVATDDEKRSTPLSHDVPLSVLPESRNVAQEWVRDAGGDPSLRYAEAKDGPLFTANGNLVVDCDFGEIDDVDARAADLARIPGAQEHGLFVEMVDEVVYGTDESVERVEF</sequence>
<gene>
    <name evidence="3" type="ORF">SAMN04487947_3297</name>
</gene>
<dbReference type="AlphaFoldDB" id="A0A1I6IHS0"/>
<dbReference type="PANTHER" id="PTHR11934">
    <property type="entry name" value="RIBOSE-5-PHOSPHATE ISOMERASE"/>
    <property type="match status" value="1"/>
</dbReference>
<dbReference type="InterPro" id="IPR004788">
    <property type="entry name" value="Ribose5P_isomerase_type_A"/>
</dbReference>
<reference evidence="4" key="1">
    <citation type="submission" date="2016-10" db="EMBL/GenBank/DDBJ databases">
        <authorList>
            <person name="Varghese N."/>
            <person name="Submissions S."/>
        </authorList>
    </citation>
    <scope>NUCLEOTIDE SEQUENCE [LARGE SCALE GENOMIC DNA]</scope>
    <source>
        <strain evidence="4">CGMCC 1.7736</strain>
    </source>
</reference>
<dbReference type="GO" id="GO:0004751">
    <property type="term" value="F:ribose-5-phosphate isomerase activity"/>
    <property type="evidence" value="ECO:0007669"/>
    <property type="project" value="UniProtKB-UniRule"/>
</dbReference>
<keyword evidence="1 3" id="KW-0413">Isomerase</keyword>
<dbReference type="EC" id="5.3.1.6" evidence="2"/>
<dbReference type="STRING" id="553469.SAMN04487947_3297"/>
<dbReference type="RefSeq" id="WP_089809615.1">
    <property type="nucleotide sequence ID" value="NZ_FOYT01000003.1"/>
</dbReference>
<dbReference type="Pfam" id="PF06026">
    <property type="entry name" value="Rib_5-P_isom_A"/>
    <property type="match status" value="1"/>
</dbReference>
<evidence type="ECO:0000256" key="2">
    <source>
        <dbReference type="NCBIfam" id="TIGR00021"/>
    </source>
</evidence>
<evidence type="ECO:0000313" key="4">
    <source>
        <dbReference type="Proteomes" id="UP000198531"/>
    </source>
</evidence>
<dbReference type="Proteomes" id="UP000198531">
    <property type="component" value="Unassembled WGS sequence"/>
</dbReference>
<dbReference type="GO" id="GO:0005829">
    <property type="term" value="C:cytosol"/>
    <property type="evidence" value="ECO:0007669"/>
    <property type="project" value="TreeGrafter"/>
</dbReference>
<protein>
    <recommendedName>
        <fullName evidence="2">Ribose 5-phosphate isomerase A</fullName>
        <ecNumber evidence="2">5.3.1.6</ecNumber>
    </recommendedName>
</protein>
<evidence type="ECO:0000256" key="1">
    <source>
        <dbReference type="ARBA" id="ARBA00023235"/>
    </source>
</evidence>
<dbReference type="SUPFAM" id="SSF100950">
    <property type="entry name" value="NagB/RpiA/CoA transferase-like"/>
    <property type="match status" value="1"/>
</dbReference>